<keyword evidence="2" id="KW-1185">Reference proteome</keyword>
<organism evidence="1 2">
    <name type="scientific">Cerrena zonata</name>
    <dbReference type="NCBI Taxonomy" id="2478898"/>
    <lineage>
        <taxon>Eukaryota</taxon>
        <taxon>Fungi</taxon>
        <taxon>Dikarya</taxon>
        <taxon>Basidiomycota</taxon>
        <taxon>Agaricomycotina</taxon>
        <taxon>Agaricomycetes</taxon>
        <taxon>Polyporales</taxon>
        <taxon>Cerrenaceae</taxon>
        <taxon>Cerrena</taxon>
    </lineage>
</organism>
<dbReference type="Proteomes" id="UP001385951">
    <property type="component" value="Unassembled WGS sequence"/>
</dbReference>
<evidence type="ECO:0000313" key="2">
    <source>
        <dbReference type="Proteomes" id="UP001385951"/>
    </source>
</evidence>
<dbReference type="EMBL" id="JASBNA010000081">
    <property type="protein sequence ID" value="KAK7677852.1"/>
    <property type="molecule type" value="Genomic_DNA"/>
</dbReference>
<dbReference type="AlphaFoldDB" id="A0AAW0FF54"/>
<gene>
    <name evidence="1" type="ORF">QCA50_019164</name>
</gene>
<accession>A0AAW0FF54</accession>
<sequence>MGTESTTDTVVGELFSPSIDTDITEAQDYVKSQIVEPLSIISDVLIHNLTRSKKGVDPVLVKRSITFPGLRYTESGEEMWPHESWAPAPVPEGKVFLEIELGEQISTGRIGLVHAVRVIRAHEYINGPEIPLDTLGITFELCAKVAKPYHCRSLAREAWMYEHLQAQDGYQGVVVPRCYGFFTVPLRDCSNKLGGPLHCASHVQPWYEDDIKLHSKDDRKPRGGDHLPSRDHLEDDTFDIEIAVDDCLGSKEKSSWNTWSHDPEAPLVAFLLMERLGKPVSRAYSEAAQADLGSVMEDMVETGILQLDVRWNNILSAREDDDDSVCPRHNVKHVWRLIDFDRALRLELPLLGRNRPMMKRRYGNPSSWGDSFWKGYYYRGR</sequence>
<name>A0AAW0FF54_9APHY</name>
<protein>
    <recommendedName>
        <fullName evidence="3">Protein kinase domain-containing protein</fullName>
    </recommendedName>
</protein>
<evidence type="ECO:0000313" key="1">
    <source>
        <dbReference type="EMBL" id="KAK7677852.1"/>
    </source>
</evidence>
<comment type="caution">
    <text evidence="1">The sequence shown here is derived from an EMBL/GenBank/DDBJ whole genome shotgun (WGS) entry which is preliminary data.</text>
</comment>
<proteinExistence type="predicted"/>
<reference evidence="1 2" key="1">
    <citation type="submission" date="2022-09" db="EMBL/GenBank/DDBJ databases">
        <authorList>
            <person name="Palmer J.M."/>
        </authorList>
    </citation>
    <scope>NUCLEOTIDE SEQUENCE [LARGE SCALE GENOMIC DNA]</scope>
    <source>
        <strain evidence="1 2">DSM 7382</strain>
    </source>
</reference>
<evidence type="ECO:0008006" key="3">
    <source>
        <dbReference type="Google" id="ProtNLM"/>
    </source>
</evidence>